<comment type="caution">
    <text evidence="2">The sequence shown here is derived from an EMBL/GenBank/DDBJ whole genome shotgun (WGS) entry which is preliminary data.</text>
</comment>
<dbReference type="EMBL" id="BAAABL010000020">
    <property type="protein sequence ID" value="GAA0291821.1"/>
    <property type="molecule type" value="Genomic_DNA"/>
</dbReference>
<sequence>MRRPGDDARDEYIHDIDDYDHDYHDYDEHADDHNVNDRR</sequence>
<dbReference type="Proteomes" id="UP001500837">
    <property type="component" value="Unassembled WGS sequence"/>
</dbReference>
<evidence type="ECO:0000313" key="2">
    <source>
        <dbReference type="EMBL" id="GAA0291821.1"/>
    </source>
</evidence>
<feature type="region of interest" description="Disordered" evidence="1">
    <location>
        <begin position="1"/>
        <end position="39"/>
    </location>
</feature>
<protein>
    <submittedName>
        <fullName evidence="2">Uncharacterized protein</fullName>
    </submittedName>
</protein>
<name>A0AAV3S4E0_9EURY</name>
<evidence type="ECO:0000256" key="1">
    <source>
        <dbReference type="SAM" id="MobiDB-lite"/>
    </source>
</evidence>
<accession>A0AAV3S4E0</accession>
<dbReference type="AlphaFoldDB" id="A0AAV3S4E0"/>
<gene>
    <name evidence="2" type="ORF">GCM10009066_02890</name>
</gene>
<evidence type="ECO:0000313" key="3">
    <source>
        <dbReference type="Proteomes" id="UP001500837"/>
    </source>
</evidence>
<proteinExistence type="predicted"/>
<reference evidence="2 3" key="1">
    <citation type="journal article" date="2019" name="Int. J. Syst. Evol. Microbiol.">
        <title>The Global Catalogue of Microorganisms (GCM) 10K type strain sequencing project: providing services to taxonomists for standard genome sequencing and annotation.</title>
        <authorList>
            <consortium name="The Broad Institute Genomics Platform"/>
            <consortium name="The Broad Institute Genome Sequencing Center for Infectious Disease"/>
            <person name="Wu L."/>
            <person name="Ma J."/>
        </authorList>
    </citation>
    <scope>NUCLEOTIDE SEQUENCE [LARGE SCALE GENOMIC DNA]</scope>
    <source>
        <strain evidence="2 3">JCM 16330</strain>
    </source>
</reference>
<keyword evidence="3" id="KW-1185">Reference proteome</keyword>
<organism evidence="2 3">
    <name type="scientific">Halarchaeum salinum</name>
    <dbReference type="NCBI Taxonomy" id="489912"/>
    <lineage>
        <taxon>Archaea</taxon>
        <taxon>Methanobacteriati</taxon>
        <taxon>Methanobacteriota</taxon>
        <taxon>Stenosarchaea group</taxon>
        <taxon>Halobacteria</taxon>
        <taxon>Halobacteriales</taxon>
        <taxon>Halobacteriaceae</taxon>
    </lineage>
</organism>